<proteinExistence type="predicted"/>
<gene>
    <name evidence="1" type="ORF">S01H1_34023</name>
</gene>
<sequence>LRLSRKKQNQQSKRLALRCDMVWWCSPPWWACSPSRGDWHSLLVSGCSGKIAELFPDAKEGDTHDLYLSCWYREATP</sequence>
<accession>X0V6P5</accession>
<evidence type="ECO:0000313" key="1">
    <source>
        <dbReference type="EMBL" id="GAG13854.1"/>
    </source>
</evidence>
<organism evidence="1">
    <name type="scientific">marine sediment metagenome</name>
    <dbReference type="NCBI Taxonomy" id="412755"/>
    <lineage>
        <taxon>unclassified sequences</taxon>
        <taxon>metagenomes</taxon>
        <taxon>ecological metagenomes</taxon>
    </lineage>
</organism>
<comment type="caution">
    <text evidence="1">The sequence shown here is derived from an EMBL/GenBank/DDBJ whole genome shotgun (WGS) entry which is preliminary data.</text>
</comment>
<dbReference type="AlphaFoldDB" id="X0V6P5"/>
<protein>
    <submittedName>
        <fullName evidence="1">Uncharacterized protein</fullName>
    </submittedName>
</protein>
<dbReference type="EMBL" id="BARS01021152">
    <property type="protein sequence ID" value="GAG13854.1"/>
    <property type="molecule type" value="Genomic_DNA"/>
</dbReference>
<reference evidence="1" key="1">
    <citation type="journal article" date="2014" name="Front. Microbiol.">
        <title>High frequency of phylogenetically diverse reductive dehalogenase-homologous genes in deep subseafloor sedimentary metagenomes.</title>
        <authorList>
            <person name="Kawai M."/>
            <person name="Futagami T."/>
            <person name="Toyoda A."/>
            <person name="Takaki Y."/>
            <person name="Nishi S."/>
            <person name="Hori S."/>
            <person name="Arai W."/>
            <person name="Tsubouchi T."/>
            <person name="Morono Y."/>
            <person name="Uchiyama I."/>
            <person name="Ito T."/>
            <person name="Fujiyama A."/>
            <person name="Inagaki F."/>
            <person name="Takami H."/>
        </authorList>
    </citation>
    <scope>NUCLEOTIDE SEQUENCE</scope>
    <source>
        <strain evidence="1">Expedition CK06-06</strain>
    </source>
</reference>
<name>X0V6P5_9ZZZZ</name>
<feature type="non-terminal residue" evidence="1">
    <location>
        <position position="1"/>
    </location>
</feature>